<comment type="caution">
    <text evidence="1">The sequence shown here is derived from an EMBL/GenBank/DDBJ whole genome shotgun (WGS) entry which is preliminary data.</text>
</comment>
<dbReference type="AlphaFoldDB" id="A0A2J4RG16"/>
<protein>
    <submittedName>
        <fullName evidence="1">N-acetyltransferase</fullName>
    </submittedName>
</protein>
<evidence type="ECO:0000313" key="1">
    <source>
        <dbReference type="EMBL" id="PLL42259.1"/>
    </source>
</evidence>
<accession>A0A2J4RG16</accession>
<reference evidence="1 2" key="2">
    <citation type="submission" date="2018-01" db="EMBL/GenBank/DDBJ databases">
        <title>Genomic study of Klebsiella pneumoniae.</title>
        <authorList>
            <person name="Yang Y."/>
            <person name="Bicalho R."/>
        </authorList>
    </citation>
    <scope>NUCLEOTIDE SEQUENCE [LARGE SCALE GENOMIC DNA]</scope>
    <source>
        <strain evidence="1 2">A11</strain>
    </source>
</reference>
<gene>
    <name evidence="1" type="ORF">CWN50_08435</name>
</gene>
<sequence length="67" mass="7588">MTLIITENINPADQEELLAGLREFNLRFLDPAQFGELGVYSRDAAGEMRGGLIAKRKGSWLCIDYLW</sequence>
<dbReference type="EMBL" id="PIDS01000198">
    <property type="protein sequence ID" value="PLL42259.1"/>
    <property type="molecule type" value="Genomic_DNA"/>
</dbReference>
<reference evidence="1 2" key="1">
    <citation type="submission" date="2017-11" db="EMBL/GenBank/DDBJ databases">
        <authorList>
            <person name="Han C.G."/>
        </authorList>
    </citation>
    <scope>NUCLEOTIDE SEQUENCE [LARGE SCALE GENOMIC DNA]</scope>
    <source>
        <strain evidence="1 2">A11</strain>
    </source>
</reference>
<proteinExistence type="predicted"/>
<organism evidence="1 2">
    <name type="scientific">Klebsiella michiganensis</name>
    <dbReference type="NCBI Taxonomy" id="1134687"/>
    <lineage>
        <taxon>Bacteria</taxon>
        <taxon>Pseudomonadati</taxon>
        <taxon>Pseudomonadota</taxon>
        <taxon>Gammaproteobacteria</taxon>
        <taxon>Enterobacterales</taxon>
        <taxon>Enterobacteriaceae</taxon>
        <taxon>Klebsiella/Raoultella group</taxon>
        <taxon>Klebsiella</taxon>
    </lineage>
</organism>
<evidence type="ECO:0000313" key="2">
    <source>
        <dbReference type="Proteomes" id="UP000234505"/>
    </source>
</evidence>
<name>A0A2J4RG16_9ENTR</name>
<feature type="non-terminal residue" evidence="1">
    <location>
        <position position="67"/>
    </location>
</feature>
<keyword evidence="1" id="KW-0808">Transferase</keyword>
<dbReference type="Proteomes" id="UP000234505">
    <property type="component" value="Unassembled WGS sequence"/>
</dbReference>
<dbReference type="GO" id="GO:0016740">
    <property type="term" value="F:transferase activity"/>
    <property type="evidence" value="ECO:0007669"/>
    <property type="project" value="UniProtKB-KW"/>
</dbReference>